<dbReference type="Proteomes" id="UP000507470">
    <property type="component" value="Unassembled WGS sequence"/>
</dbReference>
<dbReference type="Gene3D" id="2.120.10.30">
    <property type="entry name" value="TolB, C-terminal domain"/>
    <property type="match status" value="1"/>
</dbReference>
<evidence type="ECO:0000313" key="4">
    <source>
        <dbReference type="Proteomes" id="UP000507470"/>
    </source>
</evidence>
<dbReference type="InterPro" id="IPR041249">
    <property type="entry name" value="HEPN_DZIP3"/>
</dbReference>
<protein>
    <recommendedName>
        <fullName evidence="2">DZIP3-like HEPN domain-containing protein</fullName>
    </recommendedName>
</protein>
<evidence type="ECO:0000259" key="2">
    <source>
        <dbReference type="Pfam" id="PF18738"/>
    </source>
</evidence>
<gene>
    <name evidence="3" type="ORF">MCOR_39594</name>
</gene>
<keyword evidence="1" id="KW-0732">Signal</keyword>
<dbReference type="SUPFAM" id="SSF63829">
    <property type="entry name" value="Calcium-dependent phosphotriesterase"/>
    <property type="match status" value="1"/>
</dbReference>
<organism evidence="3 4">
    <name type="scientific">Mytilus coruscus</name>
    <name type="common">Sea mussel</name>
    <dbReference type="NCBI Taxonomy" id="42192"/>
    <lineage>
        <taxon>Eukaryota</taxon>
        <taxon>Metazoa</taxon>
        <taxon>Spiralia</taxon>
        <taxon>Lophotrochozoa</taxon>
        <taxon>Mollusca</taxon>
        <taxon>Bivalvia</taxon>
        <taxon>Autobranchia</taxon>
        <taxon>Pteriomorphia</taxon>
        <taxon>Mytilida</taxon>
        <taxon>Mytiloidea</taxon>
        <taxon>Mytilidae</taxon>
        <taxon>Mytilinae</taxon>
        <taxon>Mytilus</taxon>
    </lineage>
</organism>
<dbReference type="Pfam" id="PF18738">
    <property type="entry name" value="HEPN_DZIP3"/>
    <property type="match status" value="1"/>
</dbReference>
<feature type="domain" description="DZIP3-like HEPN" evidence="2">
    <location>
        <begin position="260"/>
        <end position="358"/>
    </location>
</feature>
<feature type="signal peptide" evidence="1">
    <location>
        <begin position="1"/>
        <end position="27"/>
    </location>
</feature>
<dbReference type="OrthoDB" id="6052932at2759"/>
<dbReference type="InterPro" id="IPR011042">
    <property type="entry name" value="6-blade_b-propeller_TolB-like"/>
</dbReference>
<accession>A0A6J8DEW3</accession>
<dbReference type="EMBL" id="CACVKT020007152">
    <property type="protein sequence ID" value="CAC5405962.1"/>
    <property type="molecule type" value="Genomic_DNA"/>
</dbReference>
<evidence type="ECO:0000256" key="1">
    <source>
        <dbReference type="SAM" id="SignalP"/>
    </source>
</evidence>
<proteinExistence type="predicted"/>
<reference evidence="3 4" key="1">
    <citation type="submission" date="2020-06" db="EMBL/GenBank/DDBJ databases">
        <authorList>
            <person name="Li R."/>
            <person name="Bekaert M."/>
        </authorList>
    </citation>
    <scope>NUCLEOTIDE SEQUENCE [LARGE SCALE GENOMIC DNA]</scope>
    <source>
        <strain evidence="4">wild</strain>
    </source>
</reference>
<dbReference type="AlphaFoldDB" id="A0A6J8DEW3"/>
<evidence type="ECO:0000313" key="3">
    <source>
        <dbReference type="EMBL" id="CAC5405962.1"/>
    </source>
</evidence>
<feature type="chain" id="PRO_5026775344" description="DZIP3-like HEPN domain-containing protein" evidence="1">
    <location>
        <begin position="28"/>
        <end position="883"/>
    </location>
</feature>
<sequence length="883" mass="102503">MLQIHNIGMMHSSVLTFIFQLSSWIFGTSNIPPTSEERHGKLGSIVLRVLPRVMQTILQEYISPRGLQMKYRLKDIRTYISEKEQSLMEKLPNMDDFTIELCYKILRFENFMYEPSCKWGNVPEDSAVEIADDIQRIIFAANEIISIKLADVSEIYFEKILKRLQEILHRVDTFLHKDTCLNLYKIICGLNIKYTDILQELVQMQQVNVAEMNDKDIENRDRISRVSFVVIDTFPNILRKIIESVILTSDLYKMYRQHMKNFSTDQQASLEKLKSPNPYDSMDISLMYKLLRQFLLIKTPTKGWGSKPDNVDLKLADDVERIRWYRNQLAHRCSIQIGKDEFDDYFDQFTNIGQRMDVYFHQNTNYKCTITGQKTCRMDIGMQIKYENALKELENIKLRYEKRPIKFFWGESFDRSLTNLRSTLKDEQSAGRRKVRLQIIFQYEDDVEGTVHILNSFKDEINEGLIGVEFIVATKGSIVLDVDILLEMMETDEILQTSLASFLEKILKCIPISCTDSIDIVLFIVEEYTSWKKSKPLGETVFLNFNIEAQLLETDNKMEEQFGQISEAISKHFNRTNYNSTATATFLPISLENIKKKEEAYAQALTPEENIRTTTEDFNKAQKPLKYNLPVSVNLRKQLNIQELRIKNPNIFSCIKIGNALVFADFKNNRLIICNVNSTDMHNIPLSYKPYYITGVNRNTVAVSCYSCTILLIDISRCSVTRTIKTSGNCWGLSYYDNNLYVDIDYNTIHVMDLTGQEIRTTCIPLPSDDILDITVDRNRLVCISVRSIYYCSLDGKLIWKFEDDEYQDLRGVTTDVEGSVYVTNYMTKTVVVISDDGQRYRDLLTESDGLDDPSGIYFDKNDNSLLVCHFGGKVFLFDVKKK</sequence>
<name>A0A6J8DEW3_MYTCO</name>
<keyword evidence="4" id="KW-1185">Reference proteome</keyword>